<accession>A0AAV1X5F0</accession>
<dbReference type="Proteomes" id="UP001497480">
    <property type="component" value="Unassembled WGS sequence"/>
</dbReference>
<feature type="region of interest" description="Disordered" evidence="1">
    <location>
        <begin position="387"/>
        <end position="413"/>
    </location>
</feature>
<name>A0AAV1X5F0_LUPLU</name>
<feature type="region of interest" description="Disordered" evidence="1">
    <location>
        <begin position="135"/>
        <end position="155"/>
    </location>
</feature>
<feature type="region of interest" description="Disordered" evidence="1">
    <location>
        <begin position="49"/>
        <end position="94"/>
    </location>
</feature>
<organism evidence="2 3">
    <name type="scientific">Lupinus luteus</name>
    <name type="common">European yellow lupine</name>
    <dbReference type="NCBI Taxonomy" id="3873"/>
    <lineage>
        <taxon>Eukaryota</taxon>
        <taxon>Viridiplantae</taxon>
        <taxon>Streptophyta</taxon>
        <taxon>Embryophyta</taxon>
        <taxon>Tracheophyta</taxon>
        <taxon>Spermatophyta</taxon>
        <taxon>Magnoliopsida</taxon>
        <taxon>eudicotyledons</taxon>
        <taxon>Gunneridae</taxon>
        <taxon>Pentapetalae</taxon>
        <taxon>rosids</taxon>
        <taxon>fabids</taxon>
        <taxon>Fabales</taxon>
        <taxon>Fabaceae</taxon>
        <taxon>Papilionoideae</taxon>
        <taxon>50 kb inversion clade</taxon>
        <taxon>genistoids sensu lato</taxon>
        <taxon>core genistoids</taxon>
        <taxon>Genisteae</taxon>
        <taxon>Lupinus</taxon>
    </lineage>
</organism>
<comment type="caution">
    <text evidence="2">The sequence shown here is derived from an EMBL/GenBank/DDBJ whole genome shotgun (WGS) entry which is preliminary data.</text>
</comment>
<feature type="compositionally biased region" description="Polar residues" evidence="1">
    <location>
        <begin position="404"/>
        <end position="413"/>
    </location>
</feature>
<feature type="compositionally biased region" description="Basic and acidic residues" evidence="1">
    <location>
        <begin position="76"/>
        <end position="93"/>
    </location>
</feature>
<sequence>MERGGLEKESFDLNVEGSSVVPREEALNSMTEKKDEFDCAVEKECCFDLNESPGGNADLTEDVNDKGRSSRGGRGSVREADVEPEVDKNEANEKGCCSGGGSVKKIDVETEMNKNECSNDTVLIGGRVLRSRSKRGDDNEYCKGENSGALHGESNESGVLGRIEFTKEYDEVDEYVSDGHENEKDKLTRKRASEEFEKEAWQTSQNKVFRIYLCDGTGSSGSDLIIVVAVPPSNACQVNESGYHPLRDHSMSQLNKCCVTYEEKQCIDLSHISIQAAEGHYVRPIKSEDYADSIHHDSHKMSDNCELKSKNNCIHQYFTGSEVQTKIVNGCASHCRPDINNDCAASEAILIKDVTKNITEDTPATNCGKCSSMRNEVPSVVEVNSLHADKNIGPDNKPGIAGSSKLSESDLQLDQTAQSNLPSLCSPNTASDMCPHWASGSST</sequence>
<protein>
    <submittedName>
        <fullName evidence="2">Uncharacterized protein</fullName>
    </submittedName>
</protein>
<gene>
    <name evidence="2" type="ORF">LLUT_LOCUS17211</name>
</gene>
<evidence type="ECO:0000313" key="3">
    <source>
        <dbReference type="Proteomes" id="UP001497480"/>
    </source>
</evidence>
<dbReference type="EMBL" id="CAXHTB010000012">
    <property type="protein sequence ID" value="CAL0316151.1"/>
    <property type="molecule type" value="Genomic_DNA"/>
</dbReference>
<reference evidence="2 3" key="1">
    <citation type="submission" date="2024-03" db="EMBL/GenBank/DDBJ databases">
        <authorList>
            <person name="Martinez-Hernandez J."/>
        </authorList>
    </citation>
    <scope>NUCLEOTIDE SEQUENCE [LARGE SCALE GENOMIC DNA]</scope>
</reference>
<keyword evidence="3" id="KW-1185">Reference proteome</keyword>
<evidence type="ECO:0000313" key="2">
    <source>
        <dbReference type="EMBL" id="CAL0316151.1"/>
    </source>
</evidence>
<dbReference type="AlphaFoldDB" id="A0AAV1X5F0"/>
<proteinExistence type="predicted"/>
<evidence type="ECO:0000256" key="1">
    <source>
        <dbReference type="SAM" id="MobiDB-lite"/>
    </source>
</evidence>